<protein>
    <recommendedName>
        <fullName evidence="2">Negative regulator of flagellin synthesis</fullName>
    </recommendedName>
</protein>
<dbReference type="NCBIfam" id="TIGR03824">
    <property type="entry name" value="FlgM_jcvi"/>
    <property type="match status" value="1"/>
</dbReference>
<dbReference type="STRING" id="1120990.SAMN03080614_100941"/>
<evidence type="ECO:0000256" key="1">
    <source>
        <dbReference type="ARBA" id="ARBA00005322"/>
    </source>
</evidence>
<organism evidence="8 9">
    <name type="scientific">Anaerobranca gottschalkii DSM 13577</name>
    <dbReference type="NCBI Taxonomy" id="1120990"/>
    <lineage>
        <taxon>Bacteria</taxon>
        <taxon>Bacillati</taxon>
        <taxon>Bacillota</taxon>
        <taxon>Clostridia</taxon>
        <taxon>Eubacteriales</taxon>
        <taxon>Proteinivoracaceae</taxon>
        <taxon>Anaerobranca</taxon>
    </lineage>
</organism>
<dbReference type="Pfam" id="PF04316">
    <property type="entry name" value="FlgM"/>
    <property type="match status" value="1"/>
</dbReference>
<comment type="similarity">
    <text evidence="1">Belongs to the FlgM family.</text>
</comment>
<evidence type="ECO:0000256" key="4">
    <source>
        <dbReference type="ARBA" id="ARBA00022795"/>
    </source>
</evidence>
<evidence type="ECO:0000256" key="5">
    <source>
        <dbReference type="ARBA" id="ARBA00023015"/>
    </source>
</evidence>
<gene>
    <name evidence="8" type="ORF">SAMN03080614_100941</name>
</gene>
<evidence type="ECO:0000256" key="6">
    <source>
        <dbReference type="ARBA" id="ARBA00023163"/>
    </source>
</evidence>
<dbReference type="AlphaFoldDB" id="A0A1H9ZHH8"/>
<keyword evidence="3" id="KW-0678">Repressor</keyword>
<dbReference type="InterPro" id="IPR031316">
    <property type="entry name" value="FlgM_C"/>
</dbReference>
<keyword evidence="6" id="KW-0804">Transcription</keyword>
<accession>A0A1H9ZHH8</accession>
<dbReference type="GO" id="GO:0045892">
    <property type="term" value="P:negative regulation of DNA-templated transcription"/>
    <property type="evidence" value="ECO:0007669"/>
    <property type="project" value="InterPro"/>
</dbReference>
<evidence type="ECO:0000313" key="9">
    <source>
        <dbReference type="Proteomes" id="UP000243819"/>
    </source>
</evidence>
<feature type="domain" description="Anti-sigma-28 factor FlgM C-terminal" evidence="7">
    <location>
        <begin position="32"/>
        <end position="85"/>
    </location>
</feature>
<dbReference type="SUPFAM" id="SSF101498">
    <property type="entry name" value="Anti-sigma factor FlgM"/>
    <property type="match status" value="1"/>
</dbReference>
<dbReference type="GO" id="GO:0044781">
    <property type="term" value="P:bacterial-type flagellum organization"/>
    <property type="evidence" value="ECO:0007669"/>
    <property type="project" value="UniProtKB-KW"/>
</dbReference>
<dbReference type="InterPro" id="IPR007412">
    <property type="entry name" value="FlgM"/>
</dbReference>
<evidence type="ECO:0000256" key="3">
    <source>
        <dbReference type="ARBA" id="ARBA00022491"/>
    </source>
</evidence>
<evidence type="ECO:0000259" key="7">
    <source>
        <dbReference type="Pfam" id="PF04316"/>
    </source>
</evidence>
<dbReference type="Proteomes" id="UP000243819">
    <property type="component" value="Unassembled WGS sequence"/>
</dbReference>
<keyword evidence="5" id="KW-0805">Transcription regulation</keyword>
<reference evidence="9" key="1">
    <citation type="submission" date="2016-10" db="EMBL/GenBank/DDBJ databases">
        <authorList>
            <person name="Varghese N."/>
            <person name="Submissions S."/>
        </authorList>
    </citation>
    <scope>NUCLEOTIDE SEQUENCE [LARGE SCALE GENOMIC DNA]</scope>
    <source>
        <strain evidence="9">DSM 13577</strain>
    </source>
</reference>
<proteinExistence type="inferred from homology"/>
<sequence length="88" mass="10141">MKINNLTGIIKSYNLTNKEKNIDIKREHKLEDKFEISQRAKEIAIAKKALAETPDVRMDKVEGIKKKIEEGTYTIDPAQIAVKMLSRR</sequence>
<dbReference type="InterPro" id="IPR035890">
    <property type="entry name" value="Anti-sigma-28_factor_FlgM_sf"/>
</dbReference>
<dbReference type="EMBL" id="FOIF01000009">
    <property type="protein sequence ID" value="SES81144.1"/>
    <property type="molecule type" value="Genomic_DNA"/>
</dbReference>
<evidence type="ECO:0000313" key="8">
    <source>
        <dbReference type="EMBL" id="SES81144.1"/>
    </source>
</evidence>
<name>A0A1H9ZHH8_9FIRM</name>
<keyword evidence="4" id="KW-1005">Bacterial flagellum biogenesis</keyword>
<dbReference type="RefSeq" id="WP_091349503.1">
    <property type="nucleotide sequence ID" value="NZ_FOIF01000009.1"/>
</dbReference>
<evidence type="ECO:0000256" key="2">
    <source>
        <dbReference type="ARBA" id="ARBA00017823"/>
    </source>
</evidence>
<keyword evidence="9" id="KW-1185">Reference proteome</keyword>